<keyword evidence="2" id="KW-1185">Reference proteome</keyword>
<protein>
    <submittedName>
        <fullName evidence="1">Uncharacterized protein</fullName>
    </submittedName>
</protein>
<dbReference type="RefSeq" id="WP_262065875.1">
    <property type="nucleotide sequence ID" value="NZ_JAMXOD010000007.1"/>
</dbReference>
<evidence type="ECO:0000313" key="1">
    <source>
        <dbReference type="EMBL" id="MCP1102090.1"/>
    </source>
</evidence>
<sequence length="126" mass="14126">MNEKQFIKNLAENIVEKLKTSATNTEEQGKLTRELFDEVTNILLKDQPDVTHLSAPNGVIEIIDTKNKHLYRRYLELAYDETGNGLRLLGDDIGGNPVQIVFLSNSALEQLNDLHGAGPDNPRCDH</sequence>
<proteinExistence type="predicted"/>
<name>A0ABT1E8E0_9FIRM</name>
<dbReference type="EMBL" id="JAMZFW010000007">
    <property type="protein sequence ID" value="MCP1102090.1"/>
    <property type="molecule type" value="Genomic_DNA"/>
</dbReference>
<dbReference type="Proteomes" id="UP001523566">
    <property type="component" value="Unassembled WGS sequence"/>
</dbReference>
<gene>
    <name evidence="1" type="ORF">NK125_06615</name>
</gene>
<organism evidence="1 2">
    <name type="scientific">Aequitasia blattaphilus</name>
    <dbReference type="NCBI Taxonomy" id="2949332"/>
    <lineage>
        <taxon>Bacteria</taxon>
        <taxon>Bacillati</taxon>
        <taxon>Bacillota</taxon>
        <taxon>Clostridia</taxon>
        <taxon>Lachnospirales</taxon>
        <taxon>Lachnospiraceae</taxon>
        <taxon>Aequitasia</taxon>
    </lineage>
</organism>
<comment type="caution">
    <text evidence="1">The sequence shown here is derived from an EMBL/GenBank/DDBJ whole genome shotgun (WGS) entry which is preliminary data.</text>
</comment>
<evidence type="ECO:0000313" key="2">
    <source>
        <dbReference type="Proteomes" id="UP001523566"/>
    </source>
</evidence>
<accession>A0ABT1E8E0</accession>
<reference evidence="1 2" key="1">
    <citation type="journal article" date="2022" name="Genome Biol. Evol.">
        <title>Host diet, physiology and behaviors set the stage for Lachnospiraceae cladogenesis.</title>
        <authorList>
            <person name="Vera-Ponce De Leon A."/>
            <person name="Schneider M."/>
            <person name="Jahnes B.C."/>
            <person name="Sadowski V."/>
            <person name="Camuy-Velez L.A."/>
            <person name="Duan J."/>
            <person name="Sabree Z.L."/>
        </authorList>
    </citation>
    <scope>NUCLEOTIDE SEQUENCE [LARGE SCALE GENOMIC DNA]</scope>
    <source>
        <strain evidence="1 2">PAL113</strain>
    </source>
</reference>